<protein>
    <submittedName>
        <fullName evidence="1">Recombinase family protein</fullName>
    </submittedName>
</protein>
<accession>A0A6I0DG19</accession>
<feature type="non-terminal residue" evidence="1">
    <location>
        <position position="1"/>
    </location>
</feature>
<proteinExistence type="predicted"/>
<dbReference type="EMBL" id="WBWX01000025">
    <property type="protein sequence ID" value="KAB2788635.1"/>
    <property type="molecule type" value="Genomic_DNA"/>
</dbReference>
<evidence type="ECO:0000313" key="2">
    <source>
        <dbReference type="Proteomes" id="UP000441102"/>
    </source>
</evidence>
<dbReference type="Proteomes" id="UP000441102">
    <property type="component" value="Unassembled WGS sequence"/>
</dbReference>
<name>A0A6I0DG19_BRUAN</name>
<organism evidence="1 2">
    <name type="scientific">Brucella anthropi</name>
    <name type="common">Ochrobactrum anthropi</name>
    <dbReference type="NCBI Taxonomy" id="529"/>
    <lineage>
        <taxon>Bacteria</taxon>
        <taxon>Pseudomonadati</taxon>
        <taxon>Pseudomonadota</taxon>
        <taxon>Alphaproteobacteria</taxon>
        <taxon>Hyphomicrobiales</taxon>
        <taxon>Brucellaceae</taxon>
        <taxon>Brucella/Ochrobactrum group</taxon>
        <taxon>Brucella</taxon>
    </lineage>
</organism>
<dbReference type="AlphaFoldDB" id="A0A6I0DG19"/>
<reference evidence="1 2" key="1">
    <citation type="submission" date="2019-09" db="EMBL/GenBank/DDBJ databases">
        <title>Taxonomic organization of the family Brucellaceae based on a phylogenomic approach.</title>
        <authorList>
            <person name="Leclercq S."/>
            <person name="Cloeckaert A."/>
            <person name="Zygmunt M.S."/>
        </authorList>
    </citation>
    <scope>NUCLEOTIDE SEQUENCE [LARGE SCALE GENOMIC DNA]</scope>
    <source>
        <strain evidence="1 2">CCUG 34461</strain>
    </source>
</reference>
<evidence type="ECO:0000313" key="1">
    <source>
        <dbReference type="EMBL" id="KAB2788635.1"/>
    </source>
</evidence>
<comment type="caution">
    <text evidence="1">The sequence shown here is derived from an EMBL/GenBank/DDBJ whole genome shotgun (WGS) entry which is preliminary data.</text>
</comment>
<sequence length="39" mass="4080">HLAAGLNVREAAARVKIGKTALYEALKAEKATTSTVKPT</sequence>
<gene>
    <name evidence="1" type="ORF">F9L06_26075</name>
</gene>